<name>A0A9N9CN45_FUNMO</name>
<dbReference type="AlphaFoldDB" id="A0A9N9CN45"/>
<gene>
    <name evidence="2" type="ORF">FMOSSE_LOCUS9263</name>
</gene>
<reference evidence="2" key="1">
    <citation type="submission" date="2021-06" db="EMBL/GenBank/DDBJ databases">
        <authorList>
            <person name="Kallberg Y."/>
            <person name="Tangrot J."/>
            <person name="Rosling A."/>
        </authorList>
    </citation>
    <scope>NUCLEOTIDE SEQUENCE</scope>
    <source>
        <strain evidence="2">87-6 pot B 2015</strain>
    </source>
</reference>
<feature type="compositionally biased region" description="Basic and acidic residues" evidence="1">
    <location>
        <begin position="58"/>
        <end position="78"/>
    </location>
</feature>
<organism evidence="2 3">
    <name type="scientific">Funneliformis mosseae</name>
    <name type="common">Endomycorrhizal fungus</name>
    <name type="synonym">Glomus mosseae</name>
    <dbReference type="NCBI Taxonomy" id="27381"/>
    <lineage>
        <taxon>Eukaryota</taxon>
        <taxon>Fungi</taxon>
        <taxon>Fungi incertae sedis</taxon>
        <taxon>Mucoromycota</taxon>
        <taxon>Glomeromycotina</taxon>
        <taxon>Glomeromycetes</taxon>
        <taxon>Glomerales</taxon>
        <taxon>Glomeraceae</taxon>
        <taxon>Funneliformis</taxon>
    </lineage>
</organism>
<evidence type="ECO:0000313" key="3">
    <source>
        <dbReference type="Proteomes" id="UP000789375"/>
    </source>
</evidence>
<feature type="compositionally biased region" description="Basic and acidic residues" evidence="1">
    <location>
        <begin position="86"/>
        <end position="95"/>
    </location>
</feature>
<evidence type="ECO:0000256" key="1">
    <source>
        <dbReference type="SAM" id="MobiDB-lite"/>
    </source>
</evidence>
<feature type="compositionally biased region" description="Polar residues" evidence="1">
    <location>
        <begin position="45"/>
        <end position="57"/>
    </location>
</feature>
<keyword evidence="3" id="KW-1185">Reference proteome</keyword>
<comment type="caution">
    <text evidence="2">The sequence shown here is derived from an EMBL/GenBank/DDBJ whole genome shotgun (WGS) entry which is preliminary data.</text>
</comment>
<protein>
    <submittedName>
        <fullName evidence="2">328_t:CDS:1</fullName>
    </submittedName>
</protein>
<feature type="compositionally biased region" description="Basic and acidic residues" evidence="1">
    <location>
        <begin position="144"/>
        <end position="161"/>
    </location>
</feature>
<feature type="region of interest" description="Disordered" evidence="1">
    <location>
        <begin position="1"/>
        <end position="180"/>
    </location>
</feature>
<feature type="compositionally biased region" description="Polar residues" evidence="1">
    <location>
        <begin position="167"/>
        <end position="180"/>
    </location>
</feature>
<accession>A0A9N9CN45</accession>
<sequence>MQEFLLVNPSGPPRKAVLLVESDEQKSVEKPQQNNDPKNHDENTPKQSSENRQNKQAPDQKRRDEHAQKQASEQHQDKQAQTSNNDQKRHDEHAQKQTSVQRQEVRQEVQAQATNKEQTNHDEHSQTKSTVQRQEVQDQVANKDQSHGDDHTTKNLADQRKAMQAQPPGQTNIPGQPNQQFPVQIPANMNSMQFGQQFGIPSTNQSLDANAFAALQAQAIAQREALQDISQITSTQQPLQMPSNFIGVASQQVHQPAAPDFSAQVPMPTANPVTTLSNDVLQANMLAAGGGSVPFNANGGNSEPRGIVLNEFGPSTMEMD</sequence>
<evidence type="ECO:0000313" key="2">
    <source>
        <dbReference type="EMBL" id="CAG8607149.1"/>
    </source>
</evidence>
<proteinExistence type="predicted"/>
<feature type="compositionally biased region" description="Polar residues" evidence="1">
    <location>
        <begin position="127"/>
        <end position="143"/>
    </location>
</feature>
<dbReference type="EMBL" id="CAJVPP010002655">
    <property type="protein sequence ID" value="CAG8607149.1"/>
    <property type="molecule type" value="Genomic_DNA"/>
</dbReference>
<dbReference type="Proteomes" id="UP000789375">
    <property type="component" value="Unassembled WGS sequence"/>
</dbReference>